<feature type="region of interest" description="Disordered" evidence="9">
    <location>
        <begin position="394"/>
        <end position="433"/>
    </location>
</feature>
<name>U1MZH1_9EURY</name>
<dbReference type="InterPro" id="IPR001261">
    <property type="entry name" value="ArgE/DapE_CS"/>
</dbReference>
<feature type="binding site" evidence="8">
    <location>
        <position position="138"/>
    </location>
    <ligand>
        <name>Zn(2+)</name>
        <dbReference type="ChEBI" id="CHEBI:29105"/>
        <label>1</label>
    </ligand>
</feature>
<keyword evidence="6 8" id="KW-0457">Lysine biosynthesis</keyword>
<dbReference type="GO" id="GO:0008270">
    <property type="term" value="F:zinc ion binding"/>
    <property type="evidence" value="ECO:0007669"/>
    <property type="project" value="UniProtKB-UniRule"/>
</dbReference>
<dbReference type="EC" id="3.5.1.132" evidence="8"/>
<keyword evidence="4 8" id="KW-0378">Hydrolase</keyword>
<evidence type="ECO:0000256" key="1">
    <source>
        <dbReference type="ARBA" id="ARBA00022490"/>
    </source>
</evidence>
<evidence type="ECO:0000256" key="4">
    <source>
        <dbReference type="ARBA" id="ARBA00022801"/>
    </source>
</evidence>
<dbReference type="AlphaFoldDB" id="U1MZH1"/>
<evidence type="ECO:0000256" key="6">
    <source>
        <dbReference type="ARBA" id="ARBA00023154"/>
    </source>
</evidence>
<evidence type="ECO:0000256" key="9">
    <source>
        <dbReference type="SAM" id="MobiDB-lite"/>
    </source>
</evidence>
<keyword evidence="3 8" id="KW-0479">Metal-binding</keyword>
<dbReference type="UniPathway" id="UPA00068"/>
<keyword evidence="1 8" id="KW-0963">Cytoplasm</keyword>
<dbReference type="GO" id="GO:0005737">
    <property type="term" value="C:cytoplasm"/>
    <property type="evidence" value="ECO:0007669"/>
    <property type="project" value="UniProtKB-SubCell"/>
</dbReference>
<feature type="active site" evidence="8">
    <location>
        <position position="116"/>
    </location>
</feature>
<feature type="binding site" evidence="8">
    <location>
        <position position="138"/>
    </location>
    <ligand>
        <name>Zn(2+)</name>
        <dbReference type="ChEBI" id="CHEBI:29105"/>
        <label>2</label>
    </ligand>
</feature>
<accession>U1MZH1</accession>
<evidence type="ECO:0000256" key="2">
    <source>
        <dbReference type="ARBA" id="ARBA00022605"/>
    </source>
</evidence>
<keyword evidence="7 8" id="KW-0170">Cobalt</keyword>
<dbReference type="InterPro" id="IPR010175">
    <property type="entry name" value="LysK"/>
</dbReference>
<evidence type="ECO:0000256" key="8">
    <source>
        <dbReference type="HAMAP-Rule" id="MF_01120"/>
    </source>
</evidence>
<keyword evidence="2 8" id="KW-0028">Amino-acid biosynthesis</keyword>
<dbReference type="Gene3D" id="3.40.630.10">
    <property type="entry name" value="Zn peptidases"/>
    <property type="match status" value="2"/>
</dbReference>
<comment type="similarity">
    <text evidence="8">Belongs to the peptidase M20A family. LysK subfamily.</text>
</comment>
<dbReference type="GO" id="GO:0042450">
    <property type="term" value="P:L-arginine biosynthetic process via ornithine"/>
    <property type="evidence" value="ECO:0007669"/>
    <property type="project" value="UniProtKB-UniRule"/>
</dbReference>
<dbReference type="GO" id="GO:0050897">
    <property type="term" value="F:cobalt ion binding"/>
    <property type="evidence" value="ECO:0007669"/>
    <property type="project" value="UniProtKB-UniRule"/>
</dbReference>
<dbReference type="UniPathway" id="UPA00033">
    <property type="reaction ID" value="UER00039"/>
</dbReference>
<dbReference type="InterPro" id="IPR050072">
    <property type="entry name" value="Peptidase_M20A"/>
</dbReference>
<comment type="function">
    <text evidence="8">Catalyzes the release of L-lysine from [LysW]-gamma-L-lysine and the release of L-ornithine from [LysW]-L-ornithine.</text>
</comment>
<evidence type="ECO:0000313" key="10">
    <source>
        <dbReference type="EMBL" id="ERG95899.1"/>
    </source>
</evidence>
<evidence type="ECO:0000256" key="7">
    <source>
        <dbReference type="ARBA" id="ARBA00023285"/>
    </source>
</evidence>
<dbReference type="EC" id="3.5.1.130" evidence="8"/>
<dbReference type="PROSITE" id="PS00758">
    <property type="entry name" value="ARGE_DAPE_CPG2_1"/>
    <property type="match status" value="1"/>
</dbReference>
<dbReference type="Proteomes" id="UP000030710">
    <property type="component" value="Unassembled WGS sequence"/>
</dbReference>
<dbReference type="SUPFAM" id="SSF53187">
    <property type="entry name" value="Zn-dependent exopeptidases"/>
    <property type="match status" value="1"/>
</dbReference>
<dbReference type="NCBIfam" id="NF003367">
    <property type="entry name" value="PRK04443.1"/>
    <property type="match status" value="1"/>
</dbReference>
<proteinExistence type="inferred from homology"/>
<dbReference type="NCBIfam" id="TIGR01902">
    <property type="entry name" value="dapE-lys-deAc"/>
    <property type="match status" value="1"/>
</dbReference>
<feature type="binding site" evidence="8">
    <location>
        <position position="114"/>
    </location>
    <ligand>
        <name>Zn(2+)</name>
        <dbReference type="ChEBI" id="CHEBI:29105"/>
        <label>1</label>
    </ligand>
</feature>
<comment type="catalytic activity">
    <reaction evidence="8">
        <text>[amino-group carrier protein]-C-terminal-gamma-(L-lysyl)-L-glutamate + H2O = [amino-group carrier protein]-C-terminal-L-glutamate + L-lysine</text>
        <dbReference type="Rhea" id="RHEA:48684"/>
        <dbReference type="Rhea" id="RHEA-COMP:9693"/>
        <dbReference type="Rhea" id="RHEA-COMP:9715"/>
        <dbReference type="ChEBI" id="CHEBI:15377"/>
        <dbReference type="ChEBI" id="CHEBI:32551"/>
        <dbReference type="ChEBI" id="CHEBI:78525"/>
        <dbReference type="ChEBI" id="CHEBI:78526"/>
        <dbReference type="EC" id="3.5.1.130"/>
    </reaction>
</comment>
<dbReference type="eggNOG" id="arCOG01107">
    <property type="taxonomic scope" value="Archaea"/>
</dbReference>
<dbReference type="STRING" id="1238425.J07HQW2_02359"/>
<organism evidence="10 11">
    <name type="scientific">Haloquadratum walsbyi J07HQW2</name>
    <dbReference type="NCBI Taxonomy" id="1238425"/>
    <lineage>
        <taxon>Archaea</taxon>
        <taxon>Methanobacteriati</taxon>
        <taxon>Methanobacteriota</taxon>
        <taxon>Stenosarchaea group</taxon>
        <taxon>Halobacteria</taxon>
        <taxon>Halobacteriales</taxon>
        <taxon>Haloferacaceae</taxon>
        <taxon>Haloquadratum</taxon>
    </lineage>
</organism>
<gene>
    <name evidence="8" type="primary">lysK</name>
    <name evidence="10" type="ORF">J07HQW2_02359</name>
</gene>
<comment type="catalytic activity">
    <reaction evidence="8">
        <text>[amino-group carrier protein]-C-terminal-gamma-(L-ornithyl)-L-glutamate + H2O = [amino-group carrier protein]-C-terminal-L-glutamate + L-ornithine</text>
        <dbReference type="Rhea" id="RHEA:52676"/>
        <dbReference type="Rhea" id="RHEA-COMP:9693"/>
        <dbReference type="Rhea" id="RHEA-COMP:13328"/>
        <dbReference type="ChEBI" id="CHEBI:15377"/>
        <dbReference type="ChEBI" id="CHEBI:46911"/>
        <dbReference type="ChEBI" id="CHEBI:78525"/>
        <dbReference type="ChEBI" id="CHEBI:136763"/>
        <dbReference type="EC" id="3.5.1.132"/>
    </reaction>
</comment>
<dbReference type="PANTHER" id="PTHR43808:SF28">
    <property type="entry name" value="[LYSW]-LYSINE_[LYSW]-ORNITHINE HYDROLASE"/>
    <property type="match status" value="1"/>
</dbReference>
<dbReference type="InterPro" id="IPR002933">
    <property type="entry name" value="Peptidase_M20"/>
</dbReference>
<dbReference type="EMBL" id="KE356561">
    <property type="protein sequence ID" value="ERG95899.1"/>
    <property type="molecule type" value="Genomic_DNA"/>
</dbReference>
<dbReference type="HOGENOM" id="CLU_021802_2_0_2"/>
<comment type="cofactor">
    <cofactor evidence="8">
        <name>Zn(2+)</name>
        <dbReference type="ChEBI" id="CHEBI:29105"/>
    </cofactor>
    <cofactor evidence="8">
        <name>Co(2+)</name>
        <dbReference type="ChEBI" id="CHEBI:48828"/>
    </cofactor>
    <text evidence="8">Binds 2 Zn(2+) or Co(2+) ions per subunit.</text>
</comment>
<evidence type="ECO:0000256" key="5">
    <source>
        <dbReference type="ARBA" id="ARBA00022833"/>
    </source>
</evidence>
<dbReference type="HAMAP" id="MF_01120">
    <property type="entry name" value="LysK"/>
    <property type="match status" value="1"/>
</dbReference>
<sequence length="433" mass="46381">MNNVDDHARADDCAHAHTTEENEIINNATIVTDGGTSFTTNHNAFDVQPELTDGLSDTQTLLADLVSIPSTSGDESAAAERLCRFFESHGRDAWIDSVGNVRAPADDSVLLTSHIDTVPGDIPVEVQNGVLWGRGSVDATGPLAAMAVTAVKTDVSFAGVVREETTSAGAWHLVENRTPPEIVINGEPSGWDGITLGYRGMLSGKYVATSELGHSSRPDDNAIQSAVNWWSSVASFFESEDTENADGVFETVTTKPVAFDGGPTEDGLVVESTVDVQFRVPPKYTIEDVREVAEGELSDGSVHWEKPIPPVMKSPRTDVARAFRVAIRSAGGEPRLLRKTGTSDMNIFSGAWDCPMATYGPGDSDLDHAPNEHLDLAEYDGAISVLVDVCDRLTNSESNTSTATDPDTESETDRHQIDSGQNPAEIDPELTRA</sequence>
<comment type="subcellular location">
    <subcellularLocation>
        <location evidence="8">Cytoplasm</location>
    </subcellularLocation>
</comment>
<dbReference type="GO" id="GO:0016811">
    <property type="term" value="F:hydrolase activity, acting on carbon-nitrogen (but not peptide) bonds, in linear amides"/>
    <property type="evidence" value="ECO:0007669"/>
    <property type="project" value="UniProtKB-UniRule"/>
</dbReference>
<comment type="pathway">
    <text evidence="8">Amino-acid biosynthesis; L-arginine biosynthesis.</text>
</comment>
<feature type="binding site" evidence="8">
    <location>
        <position position="187"/>
    </location>
    <ligand>
        <name>Zn(2+)</name>
        <dbReference type="ChEBI" id="CHEBI:29105"/>
        <label>1</label>
    </ligand>
</feature>
<keyword evidence="8" id="KW-0055">Arginine biosynthesis</keyword>
<feature type="binding site" evidence="8">
    <location>
        <position position="164"/>
    </location>
    <ligand>
        <name>Zn(2+)</name>
        <dbReference type="ChEBI" id="CHEBI:29105"/>
        <label>2</label>
    </ligand>
</feature>
<evidence type="ECO:0000256" key="3">
    <source>
        <dbReference type="ARBA" id="ARBA00022723"/>
    </source>
</evidence>
<protein>
    <recommendedName>
        <fullName evidence="8">Putative [LysW]-lysine/[LysW]-ornithine hydrolase</fullName>
        <ecNumber evidence="8">3.5.1.130</ecNumber>
        <ecNumber evidence="8">3.5.1.132</ecNumber>
    </recommendedName>
</protein>
<comment type="pathway">
    <text evidence="8">Amino-acid biosynthesis; L-lysine biosynthesis via AAA pathway; L-lysine from L-alpha-aminoadipate (Thermus route): step 5/5.</text>
</comment>
<feature type="compositionally biased region" description="Polar residues" evidence="9">
    <location>
        <begin position="394"/>
        <end position="405"/>
    </location>
</feature>
<feature type="active site" description="Proton acceptor" evidence="8">
    <location>
        <position position="163"/>
    </location>
</feature>
<feature type="binding site" evidence="8">
    <location>
        <position position="368"/>
    </location>
    <ligand>
        <name>Zn(2+)</name>
        <dbReference type="ChEBI" id="CHEBI:29105"/>
        <label>2</label>
    </ligand>
</feature>
<dbReference type="PANTHER" id="PTHR43808">
    <property type="entry name" value="ACETYLORNITHINE DEACETYLASE"/>
    <property type="match status" value="1"/>
</dbReference>
<reference evidence="10 11" key="1">
    <citation type="journal article" date="2013" name="PLoS ONE">
        <title>Assembly-driven community genomics of a hypersaline microbial ecosystem.</title>
        <authorList>
            <person name="Podell S."/>
            <person name="Ugalde J.A."/>
            <person name="Narasingarao P."/>
            <person name="Banfield J.F."/>
            <person name="Heidelberg K.B."/>
            <person name="Allen E.E."/>
        </authorList>
    </citation>
    <scope>NUCLEOTIDE SEQUENCE [LARGE SCALE GENOMIC DNA]</scope>
    <source>
        <strain evidence="11">J07HQW2</strain>
    </source>
</reference>
<dbReference type="RefSeq" id="WP_021055371.1">
    <property type="nucleotide sequence ID" value="NZ_KE356561.1"/>
</dbReference>
<dbReference type="Pfam" id="PF01546">
    <property type="entry name" value="Peptidase_M20"/>
    <property type="match status" value="1"/>
</dbReference>
<keyword evidence="5 8" id="KW-0862">Zinc</keyword>
<evidence type="ECO:0000313" key="11">
    <source>
        <dbReference type="Proteomes" id="UP000030710"/>
    </source>
</evidence>
<dbReference type="GO" id="GO:0019878">
    <property type="term" value="P:lysine biosynthetic process via aminoadipic acid"/>
    <property type="evidence" value="ECO:0007669"/>
    <property type="project" value="UniProtKB-UniRule"/>
</dbReference>